<dbReference type="InterPro" id="IPR029028">
    <property type="entry name" value="Alpha/beta_knot_MTases"/>
</dbReference>
<evidence type="ECO:0000256" key="9">
    <source>
        <dbReference type="ARBA" id="ARBA00047944"/>
    </source>
</evidence>
<dbReference type="EMBL" id="JADKYY010000004">
    <property type="protein sequence ID" value="MBF5027093.1"/>
    <property type="molecule type" value="Genomic_DNA"/>
</dbReference>
<comment type="catalytic activity">
    <reaction evidence="9 10">
        <text>uridine(1498) in 16S rRNA + S-adenosyl-L-methionine = N(3)-methyluridine(1498) in 16S rRNA + S-adenosyl-L-homocysteine + H(+)</text>
        <dbReference type="Rhea" id="RHEA:42920"/>
        <dbReference type="Rhea" id="RHEA-COMP:10283"/>
        <dbReference type="Rhea" id="RHEA-COMP:10284"/>
        <dbReference type="ChEBI" id="CHEBI:15378"/>
        <dbReference type="ChEBI" id="CHEBI:57856"/>
        <dbReference type="ChEBI" id="CHEBI:59789"/>
        <dbReference type="ChEBI" id="CHEBI:65315"/>
        <dbReference type="ChEBI" id="CHEBI:74502"/>
        <dbReference type="EC" id="2.1.1.193"/>
    </reaction>
</comment>
<dbReference type="InterPro" id="IPR046886">
    <property type="entry name" value="RsmE_MTase_dom"/>
</dbReference>
<keyword evidence="5 10" id="KW-0489">Methyltransferase</keyword>
<keyword evidence="3 10" id="KW-0963">Cytoplasm</keyword>
<evidence type="ECO:0000256" key="5">
    <source>
        <dbReference type="ARBA" id="ARBA00022603"/>
    </source>
</evidence>
<keyword evidence="7 10" id="KW-0949">S-adenosyl-L-methionine</keyword>
<gene>
    <name evidence="13" type="ORF">IC612_04690</name>
</gene>
<dbReference type="GO" id="GO:0070475">
    <property type="term" value="P:rRNA base methylation"/>
    <property type="evidence" value="ECO:0007669"/>
    <property type="project" value="TreeGrafter"/>
</dbReference>
<dbReference type="GO" id="GO:0005737">
    <property type="term" value="C:cytoplasm"/>
    <property type="evidence" value="ECO:0007669"/>
    <property type="project" value="UniProtKB-SubCell"/>
</dbReference>
<evidence type="ECO:0000256" key="3">
    <source>
        <dbReference type="ARBA" id="ARBA00022490"/>
    </source>
</evidence>
<feature type="domain" description="Ribosomal RNA small subunit methyltransferase E PUA-like" evidence="12">
    <location>
        <begin position="17"/>
        <end position="56"/>
    </location>
</feature>
<proteinExistence type="inferred from homology"/>
<protein>
    <recommendedName>
        <fullName evidence="10">Ribosomal RNA small subunit methyltransferase E</fullName>
        <ecNumber evidence="10">2.1.1.193</ecNumber>
    </recommendedName>
</protein>
<dbReference type="RefSeq" id="WP_194739015.1">
    <property type="nucleotide sequence ID" value="NZ_JADKYY010000004.1"/>
</dbReference>
<dbReference type="InterPro" id="IPR015947">
    <property type="entry name" value="PUA-like_sf"/>
</dbReference>
<comment type="function">
    <text evidence="8 10">Specifically methylates the N3 position of the uracil ring of uridine 1498 (m3U1498) in 16S rRNA. Acts on the fully assembled 30S ribosomal subunit.</text>
</comment>
<dbReference type="InterPro" id="IPR046887">
    <property type="entry name" value="RsmE_PUA-like"/>
</dbReference>
<dbReference type="Proteomes" id="UP000694480">
    <property type="component" value="Unassembled WGS sequence"/>
</dbReference>
<dbReference type="Gene3D" id="2.40.240.20">
    <property type="entry name" value="Hypothetical PUA domain-like, domain 1"/>
    <property type="match status" value="1"/>
</dbReference>
<dbReference type="Pfam" id="PF04452">
    <property type="entry name" value="Methyltrans_RNA"/>
    <property type="match status" value="1"/>
</dbReference>
<evidence type="ECO:0000313" key="13">
    <source>
        <dbReference type="EMBL" id="MBF5027093.1"/>
    </source>
</evidence>
<evidence type="ECO:0000256" key="10">
    <source>
        <dbReference type="PIRNR" id="PIRNR015601"/>
    </source>
</evidence>
<evidence type="ECO:0000256" key="6">
    <source>
        <dbReference type="ARBA" id="ARBA00022679"/>
    </source>
</evidence>
<evidence type="ECO:0000259" key="11">
    <source>
        <dbReference type="Pfam" id="PF04452"/>
    </source>
</evidence>
<dbReference type="AlphaFoldDB" id="A0A930YVH7"/>
<evidence type="ECO:0000256" key="7">
    <source>
        <dbReference type="ARBA" id="ARBA00022691"/>
    </source>
</evidence>
<evidence type="ECO:0000313" key="14">
    <source>
        <dbReference type="Proteomes" id="UP000694480"/>
    </source>
</evidence>
<dbReference type="PANTHER" id="PTHR30027:SF3">
    <property type="entry name" value="16S RRNA (URACIL(1498)-N(3))-METHYLTRANSFERASE"/>
    <property type="match status" value="1"/>
</dbReference>
<dbReference type="CDD" id="cd18084">
    <property type="entry name" value="RsmE-like"/>
    <property type="match status" value="1"/>
</dbReference>
<comment type="subcellular location">
    <subcellularLocation>
        <location evidence="1 10">Cytoplasm</location>
    </subcellularLocation>
</comment>
<dbReference type="InterPro" id="IPR029026">
    <property type="entry name" value="tRNA_m1G_MTases_N"/>
</dbReference>
<dbReference type="NCBIfam" id="TIGR00046">
    <property type="entry name" value="RsmE family RNA methyltransferase"/>
    <property type="match status" value="1"/>
</dbReference>
<dbReference type="EC" id="2.1.1.193" evidence="10"/>
<dbReference type="SUPFAM" id="SSF88697">
    <property type="entry name" value="PUA domain-like"/>
    <property type="match status" value="1"/>
</dbReference>
<evidence type="ECO:0000256" key="4">
    <source>
        <dbReference type="ARBA" id="ARBA00022552"/>
    </source>
</evidence>
<dbReference type="GO" id="GO:0070042">
    <property type="term" value="F:rRNA (uridine-N3-)-methyltransferase activity"/>
    <property type="evidence" value="ECO:0007669"/>
    <property type="project" value="TreeGrafter"/>
</dbReference>
<keyword evidence="6 10" id="KW-0808">Transferase</keyword>
<keyword evidence="4 10" id="KW-0698">rRNA processing</keyword>
<sequence>MNLFFGEIDTEVRIAPEEQQHILKVLRLGSGDPIAVTDGKGQIASGLLRVEGKKALIEHTTLRKEPFPFVPALHLAIAPTKNIDRTEFFLEKATEMGVDKVTFIQCDHSERKQINIEKLQRQAIAACKQSRRVYFPEVEGLISFKSFIETIIPGRTFVAHCNNQLERHELSGLPLLEKITILIGPEGDFSAGEIALLQEKGVGGISLGFQRLRTETAGLYVAAWNYQRMSLD</sequence>
<evidence type="ECO:0000256" key="8">
    <source>
        <dbReference type="ARBA" id="ARBA00025699"/>
    </source>
</evidence>
<accession>A0A930YVH7</accession>
<comment type="caution">
    <text evidence="13">The sequence shown here is derived from an EMBL/GenBank/DDBJ whole genome shotgun (WGS) entry which is preliminary data.</text>
</comment>
<comment type="similarity">
    <text evidence="2 10">Belongs to the RNA methyltransferase RsmE family.</text>
</comment>
<evidence type="ECO:0000256" key="2">
    <source>
        <dbReference type="ARBA" id="ARBA00005528"/>
    </source>
</evidence>
<evidence type="ECO:0000259" key="12">
    <source>
        <dbReference type="Pfam" id="PF20260"/>
    </source>
</evidence>
<dbReference type="SUPFAM" id="SSF75217">
    <property type="entry name" value="alpha/beta knot"/>
    <property type="match status" value="1"/>
</dbReference>
<dbReference type="InterPro" id="IPR006700">
    <property type="entry name" value="RsmE"/>
</dbReference>
<dbReference type="Pfam" id="PF20260">
    <property type="entry name" value="PUA_4"/>
    <property type="match status" value="1"/>
</dbReference>
<name>A0A930YVH7_9FLAO</name>
<feature type="domain" description="Ribosomal RNA small subunit methyltransferase E methyltransferase" evidence="11">
    <location>
        <begin position="72"/>
        <end position="223"/>
    </location>
</feature>
<evidence type="ECO:0000256" key="1">
    <source>
        <dbReference type="ARBA" id="ARBA00004496"/>
    </source>
</evidence>
<dbReference type="Gene3D" id="3.40.1280.10">
    <property type="match status" value="1"/>
</dbReference>
<keyword evidence="14" id="KW-1185">Reference proteome</keyword>
<dbReference type="PANTHER" id="PTHR30027">
    <property type="entry name" value="RIBOSOMAL RNA SMALL SUBUNIT METHYLTRANSFERASE E"/>
    <property type="match status" value="1"/>
</dbReference>
<reference evidence="13" key="1">
    <citation type="submission" date="2020-11" db="EMBL/GenBank/DDBJ databases">
        <title>Genome seq and assembly of Planobacterium sp.</title>
        <authorList>
            <person name="Chhetri G."/>
        </authorList>
    </citation>
    <scope>NUCLEOTIDE SEQUENCE</scope>
    <source>
        <strain evidence="13">GCR5</strain>
    </source>
</reference>
<organism evidence="13 14">
    <name type="scientific">Planobacterium oryzisoli</name>
    <dbReference type="NCBI Taxonomy" id="2771435"/>
    <lineage>
        <taxon>Bacteria</taxon>
        <taxon>Pseudomonadati</taxon>
        <taxon>Bacteroidota</taxon>
        <taxon>Flavobacteriia</taxon>
        <taxon>Flavobacteriales</taxon>
        <taxon>Weeksellaceae</taxon>
        <taxon>Chryseobacterium group</taxon>
        <taxon>Chryseobacterium</taxon>
    </lineage>
</organism>
<dbReference type="PIRSF" id="PIRSF015601">
    <property type="entry name" value="MTase_slr0722"/>
    <property type="match status" value="1"/>
</dbReference>